<name>A0ABX9LH56_9ACTN</name>
<sequence length="606" mass="60236">MNGSWRRSRPFWGGLLVLAAGLELLSIPFVTKALPLVIQSGTVGATYLVALVLVILGLMIWLQPGQRAFLGVVAVLVSIASFVYANLGGFLIGMLLGLVGGALAVAWAPGETAPRVSGTDAEPSGAAAPPASAGGEITFTARRVVGRDEHLRPADVQTGPRTQPQPPVAQDDSRTGAQAETRTQPQPPAAEPGPRTDTSARPGLPAAPPTGDGPQVLVGRVRPASGPEAGAGSGCSAGSSSPAAVPADDRRAEETRARSGPGHAGPDSGPGDSASDGDSGDGGDGGARAGDEGSGGPGSGPAGRALAIAMLPVLLVTGTGVPHADPGVSAQRGTVSRTVPAAAHGAVPAAAYGAVPAVAPKGVHNAVSRAAPAAARGAVPEAGHRGGSDSIARAVPSLLPGAVPSAVSDVVPDVVPTVVPTDLPGALGSANPLAPLTGGRSRSPGASPSPGEDDQEGQGPPSGSAGGQARVAVEPAAVRAPSLTMTGMKFTGVVEMPTATGTVKMLRFTMHKAVLERPVQTMGSTTLVGSTFTFEGNVVICTTKMTAKLLGVPQQFTAEHPNILVRALKLVPSLNVPLTMTDVVSEQPYVTADSLRADDLHLVVGA</sequence>
<keyword evidence="2" id="KW-1133">Transmembrane helix</keyword>
<evidence type="ECO:0000313" key="3">
    <source>
        <dbReference type="EMBL" id="RGA02968.1"/>
    </source>
</evidence>
<feature type="compositionally biased region" description="Low complexity" evidence="1">
    <location>
        <begin position="457"/>
        <end position="470"/>
    </location>
</feature>
<evidence type="ECO:0000256" key="2">
    <source>
        <dbReference type="SAM" id="Phobius"/>
    </source>
</evidence>
<evidence type="ECO:0000313" key="4">
    <source>
        <dbReference type="Proteomes" id="UP000262538"/>
    </source>
</evidence>
<gene>
    <name evidence="3" type="ORF">DI270_021840</name>
</gene>
<protein>
    <submittedName>
        <fullName evidence="3">Uncharacterized protein</fullName>
    </submittedName>
</protein>
<comment type="caution">
    <text evidence="3">The sequence shown here is derived from an EMBL/GenBank/DDBJ whole genome shotgun (WGS) entry which is preliminary data.</text>
</comment>
<feature type="compositionally biased region" description="Basic and acidic residues" evidence="1">
    <location>
        <begin position="247"/>
        <end position="257"/>
    </location>
</feature>
<dbReference type="Pfam" id="PF19609">
    <property type="entry name" value="DUF6114"/>
    <property type="match status" value="1"/>
</dbReference>
<feature type="compositionally biased region" description="Low complexity" evidence="1">
    <location>
        <begin position="121"/>
        <end position="136"/>
    </location>
</feature>
<feature type="region of interest" description="Disordered" evidence="1">
    <location>
        <begin position="112"/>
        <end position="301"/>
    </location>
</feature>
<feature type="compositionally biased region" description="Low complexity" evidence="1">
    <location>
        <begin position="264"/>
        <end position="277"/>
    </location>
</feature>
<feature type="transmembrane region" description="Helical" evidence="2">
    <location>
        <begin position="68"/>
        <end position="84"/>
    </location>
</feature>
<feature type="transmembrane region" description="Helical" evidence="2">
    <location>
        <begin position="36"/>
        <end position="61"/>
    </location>
</feature>
<keyword evidence="2" id="KW-0812">Transmembrane</keyword>
<organism evidence="3 4">
    <name type="scientific">Microbispora triticiradicis</name>
    <dbReference type="NCBI Taxonomy" id="2200763"/>
    <lineage>
        <taxon>Bacteria</taxon>
        <taxon>Bacillati</taxon>
        <taxon>Actinomycetota</taxon>
        <taxon>Actinomycetes</taxon>
        <taxon>Streptosporangiales</taxon>
        <taxon>Streptosporangiaceae</taxon>
        <taxon>Microbispora</taxon>
    </lineage>
</organism>
<feature type="compositionally biased region" description="Low complexity" evidence="1">
    <location>
        <begin position="438"/>
        <end position="450"/>
    </location>
</feature>
<evidence type="ECO:0000256" key="1">
    <source>
        <dbReference type="SAM" id="MobiDB-lite"/>
    </source>
</evidence>
<keyword evidence="2" id="KW-0472">Membrane</keyword>
<keyword evidence="4" id="KW-1185">Reference proteome</keyword>
<reference evidence="3 4" key="1">
    <citation type="submission" date="2018-08" db="EMBL/GenBank/DDBJ databases">
        <title>Microbispora. triticiradicis sp. nov., a novel actinomycete isolated from the root of wheat (Triticum aestivum L.)).</title>
        <authorList>
            <person name="Han C."/>
        </authorList>
    </citation>
    <scope>NUCLEOTIDE SEQUENCE [LARGE SCALE GENOMIC DNA]</scope>
    <source>
        <strain evidence="3 4">NEAU-HRDPA2-9</strain>
    </source>
</reference>
<feature type="compositionally biased region" description="Polar residues" evidence="1">
    <location>
        <begin position="175"/>
        <end position="184"/>
    </location>
</feature>
<feature type="compositionally biased region" description="Gly residues" evidence="1">
    <location>
        <begin position="280"/>
        <end position="301"/>
    </location>
</feature>
<feature type="region of interest" description="Disordered" evidence="1">
    <location>
        <begin position="421"/>
        <end position="470"/>
    </location>
</feature>
<dbReference type="InterPro" id="IPR046096">
    <property type="entry name" value="DUF6114"/>
</dbReference>
<dbReference type="Proteomes" id="UP000262538">
    <property type="component" value="Unassembled WGS sequence"/>
</dbReference>
<feature type="compositionally biased region" description="Low complexity" evidence="1">
    <location>
        <begin position="236"/>
        <end position="246"/>
    </location>
</feature>
<dbReference type="RefSeq" id="WP_111701784.1">
    <property type="nucleotide sequence ID" value="NZ_QFZU02000101.1"/>
</dbReference>
<accession>A0ABX9LH56</accession>
<dbReference type="EMBL" id="QFZU02000101">
    <property type="protein sequence ID" value="RGA02968.1"/>
    <property type="molecule type" value="Genomic_DNA"/>
</dbReference>
<proteinExistence type="predicted"/>